<evidence type="ECO:0000313" key="2">
    <source>
        <dbReference type="Proteomes" id="UP000805193"/>
    </source>
</evidence>
<dbReference type="Proteomes" id="UP000805193">
    <property type="component" value="Unassembled WGS sequence"/>
</dbReference>
<sequence>MPAHKTVTTLQTMCIGYVANNIDSLCVDHGKLKKLDQRLFDSIPTLLPGNVACLNHLLNHNHHLFIVRIPFWPTIELDMSNLLNKIGEQGEGLVELRIHAFIADAFVSDVVSTLSRLPRLQRLTLKLVVVSGDLVTALTQHCTQLTEVTLSGSCLTEDCLDLFSTCTNIEVLIINCVIADPDATAARSLQVLALPRLRIFRCDILTQALRLLDLSIRLSLTEYVEMNQRNLQPINALSHVLHVCPMLTTLCLHLFGNEDVEGIELLIHLRELSLYLWPRGSGIAFMIEFQLVLRAIGGNLKVLRLWFANLDFTSITT</sequence>
<organism evidence="1 2">
    <name type="scientific">Ixodes persulcatus</name>
    <name type="common">Taiga tick</name>
    <dbReference type="NCBI Taxonomy" id="34615"/>
    <lineage>
        <taxon>Eukaryota</taxon>
        <taxon>Metazoa</taxon>
        <taxon>Ecdysozoa</taxon>
        <taxon>Arthropoda</taxon>
        <taxon>Chelicerata</taxon>
        <taxon>Arachnida</taxon>
        <taxon>Acari</taxon>
        <taxon>Parasitiformes</taxon>
        <taxon>Ixodida</taxon>
        <taxon>Ixodoidea</taxon>
        <taxon>Ixodidae</taxon>
        <taxon>Ixodinae</taxon>
        <taxon>Ixodes</taxon>
    </lineage>
</organism>
<proteinExistence type="predicted"/>
<comment type="caution">
    <text evidence="1">The sequence shown here is derived from an EMBL/GenBank/DDBJ whole genome shotgun (WGS) entry which is preliminary data.</text>
</comment>
<dbReference type="EMBL" id="JABSTQ010010607">
    <property type="protein sequence ID" value="KAG0419568.1"/>
    <property type="molecule type" value="Genomic_DNA"/>
</dbReference>
<accession>A0AC60PHW2</accession>
<evidence type="ECO:0000313" key="1">
    <source>
        <dbReference type="EMBL" id="KAG0419568.1"/>
    </source>
</evidence>
<gene>
    <name evidence="1" type="ORF">HPB47_004011</name>
</gene>
<keyword evidence="2" id="KW-1185">Reference proteome</keyword>
<protein>
    <submittedName>
        <fullName evidence="1">Uncharacterized protein</fullName>
    </submittedName>
</protein>
<name>A0AC60PHW2_IXOPE</name>
<reference evidence="1 2" key="1">
    <citation type="journal article" date="2020" name="Cell">
        <title>Large-Scale Comparative Analyses of Tick Genomes Elucidate Their Genetic Diversity and Vector Capacities.</title>
        <authorList>
            <consortium name="Tick Genome and Microbiome Consortium (TIGMIC)"/>
            <person name="Jia N."/>
            <person name="Wang J."/>
            <person name="Shi W."/>
            <person name="Du L."/>
            <person name="Sun Y."/>
            <person name="Zhan W."/>
            <person name="Jiang J.F."/>
            <person name="Wang Q."/>
            <person name="Zhang B."/>
            <person name="Ji P."/>
            <person name="Bell-Sakyi L."/>
            <person name="Cui X.M."/>
            <person name="Yuan T.T."/>
            <person name="Jiang B.G."/>
            <person name="Yang W.F."/>
            <person name="Lam T.T."/>
            <person name="Chang Q.C."/>
            <person name="Ding S.J."/>
            <person name="Wang X.J."/>
            <person name="Zhu J.G."/>
            <person name="Ruan X.D."/>
            <person name="Zhao L."/>
            <person name="Wei J.T."/>
            <person name="Ye R.Z."/>
            <person name="Que T.C."/>
            <person name="Du C.H."/>
            <person name="Zhou Y.H."/>
            <person name="Cheng J.X."/>
            <person name="Dai P.F."/>
            <person name="Guo W.B."/>
            <person name="Han X.H."/>
            <person name="Huang E.J."/>
            <person name="Li L.F."/>
            <person name="Wei W."/>
            <person name="Gao Y.C."/>
            <person name="Liu J.Z."/>
            <person name="Shao H.Z."/>
            <person name="Wang X."/>
            <person name="Wang C.C."/>
            <person name="Yang T.C."/>
            <person name="Huo Q.B."/>
            <person name="Li W."/>
            <person name="Chen H.Y."/>
            <person name="Chen S.E."/>
            <person name="Zhou L.G."/>
            <person name="Ni X.B."/>
            <person name="Tian J.H."/>
            <person name="Sheng Y."/>
            <person name="Liu T."/>
            <person name="Pan Y.S."/>
            <person name="Xia L.Y."/>
            <person name="Li J."/>
            <person name="Zhao F."/>
            <person name="Cao W.C."/>
        </authorList>
    </citation>
    <scope>NUCLEOTIDE SEQUENCE [LARGE SCALE GENOMIC DNA]</scope>
    <source>
        <strain evidence="1">Iper-2018</strain>
    </source>
</reference>